<feature type="transmembrane region" description="Helical" evidence="1">
    <location>
        <begin position="246"/>
        <end position="266"/>
    </location>
</feature>
<proteinExistence type="predicted"/>
<feature type="transmembrane region" description="Helical" evidence="1">
    <location>
        <begin position="219"/>
        <end position="239"/>
    </location>
</feature>
<dbReference type="GO" id="GO:0008237">
    <property type="term" value="F:metallopeptidase activity"/>
    <property type="evidence" value="ECO:0007669"/>
    <property type="project" value="UniProtKB-KW"/>
</dbReference>
<dbReference type="InterPro" id="IPR052710">
    <property type="entry name" value="CAAX_protease"/>
</dbReference>
<reference evidence="3 4" key="1">
    <citation type="submission" date="2021-09" db="EMBL/GenBank/DDBJ databases">
        <title>Lysobacter sp. 13A isolated from the river sediment.</title>
        <authorList>
            <person name="Liu H."/>
            <person name="Li S."/>
            <person name="Mao S."/>
        </authorList>
    </citation>
    <scope>NUCLEOTIDE SEQUENCE [LARGE SCALE GENOMIC DNA]</scope>
    <source>
        <strain evidence="3 4">13A</strain>
    </source>
</reference>
<keyword evidence="1" id="KW-0812">Transmembrane</keyword>
<keyword evidence="1" id="KW-1133">Transmembrane helix</keyword>
<feature type="transmembrane region" description="Helical" evidence="1">
    <location>
        <begin position="157"/>
        <end position="175"/>
    </location>
</feature>
<protein>
    <submittedName>
        <fullName evidence="3">CPBP family intramembrane metalloprotease</fullName>
    </submittedName>
</protein>
<dbReference type="InterPro" id="IPR003675">
    <property type="entry name" value="Rce1/LyrA-like_dom"/>
</dbReference>
<dbReference type="PANTHER" id="PTHR36435:SF1">
    <property type="entry name" value="CAAX AMINO TERMINAL PROTEASE FAMILY PROTEIN"/>
    <property type="match status" value="1"/>
</dbReference>
<feature type="transmembrane region" description="Helical" evidence="1">
    <location>
        <begin position="117"/>
        <end position="137"/>
    </location>
</feature>
<dbReference type="RefSeq" id="WP_223674223.1">
    <property type="nucleotide sequence ID" value="NZ_JAINZW010000001.1"/>
</dbReference>
<evidence type="ECO:0000256" key="1">
    <source>
        <dbReference type="SAM" id="Phobius"/>
    </source>
</evidence>
<feature type="transmembrane region" description="Helical" evidence="1">
    <location>
        <begin position="195"/>
        <end position="213"/>
    </location>
</feature>
<keyword evidence="4" id="KW-1185">Reference proteome</keyword>
<keyword evidence="3" id="KW-0482">Metalloprotease</keyword>
<keyword evidence="3" id="KW-0378">Hydrolase</keyword>
<dbReference type="Proteomes" id="UP001430954">
    <property type="component" value="Unassembled WGS sequence"/>
</dbReference>
<evidence type="ECO:0000313" key="3">
    <source>
        <dbReference type="EMBL" id="MBZ4038000.1"/>
    </source>
</evidence>
<name>A0ABS7T2A1_9GAMM</name>
<dbReference type="Pfam" id="PF02517">
    <property type="entry name" value="Rce1-like"/>
    <property type="match status" value="1"/>
</dbReference>
<accession>A0ABS7T2A1</accession>
<dbReference type="PANTHER" id="PTHR36435">
    <property type="entry name" value="SLR1288 PROTEIN"/>
    <property type="match status" value="1"/>
</dbReference>
<feature type="domain" description="CAAX prenyl protease 2/Lysostaphin resistance protein A-like" evidence="2">
    <location>
        <begin position="161"/>
        <end position="259"/>
    </location>
</feature>
<keyword evidence="3" id="KW-0645">Protease</keyword>
<sequence>MEAAVTSNEQDTRAPPGGWLRPVGAFVLDVGMAAALMLAIAVLGFVAWGAAEGVSMALSGRDMADVPADAFMPGPVALALIGIGATGIAALLTYLWRGRATVAERVRSIQAIRAPTTWNLAVMAGIGVFLFSATLAWVGRSLGVEPEPTNLALMDAIADRPALVLLLVVVLAPAYEELLFRRVLFGRLWRAGRPWLGLVLSSLVFALVHEMPGLSANEWPALAMLLVVYGGMGAAFAWVYWRTGTLWAPIIAHATNNLVAAGLLLFGPG</sequence>
<evidence type="ECO:0000259" key="2">
    <source>
        <dbReference type="Pfam" id="PF02517"/>
    </source>
</evidence>
<gene>
    <name evidence="3" type="ORF">K6753_00435</name>
</gene>
<comment type="caution">
    <text evidence="3">The sequence shown here is derived from an EMBL/GenBank/DDBJ whole genome shotgun (WGS) entry which is preliminary data.</text>
</comment>
<evidence type="ECO:0000313" key="4">
    <source>
        <dbReference type="Proteomes" id="UP001430954"/>
    </source>
</evidence>
<feature type="transmembrane region" description="Helical" evidence="1">
    <location>
        <begin position="70"/>
        <end position="96"/>
    </location>
</feature>
<keyword evidence="1" id="KW-0472">Membrane</keyword>
<organism evidence="3 4">
    <name type="scientific">Novilysobacter selenitireducens</name>
    <dbReference type="NCBI Taxonomy" id="2872639"/>
    <lineage>
        <taxon>Bacteria</taxon>
        <taxon>Pseudomonadati</taxon>
        <taxon>Pseudomonadota</taxon>
        <taxon>Gammaproteobacteria</taxon>
        <taxon>Lysobacterales</taxon>
        <taxon>Lysobacteraceae</taxon>
        <taxon>Novilysobacter</taxon>
    </lineage>
</organism>
<feature type="transmembrane region" description="Helical" evidence="1">
    <location>
        <begin position="23"/>
        <end position="50"/>
    </location>
</feature>
<dbReference type="EMBL" id="JAINZW010000001">
    <property type="protein sequence ID" value="MBZ4038000.1"/>
    <property type="molecule type" value="Genomic_DNA"/>
</dbReference>